<accession>A0A1H7XNZ2</accession>
<name>A0A1H7XNZ2_9BACT</name>
<organism evidence="1 2">
    <name type="scientific">Syntrophus gentianae</name>
    <dbReference type="NCBI Taxonomy" id="43775"/>
    <lineage>
        <taxon>Bacteria</taxon>
        <taxon>Pseudomonadati</taxon>
        <taxon>Thermodesulfobacteriota</taxon>
        <taxon>Syntrophia</taxon>
        <taxon>Syntrophales</taxon>
        <taxon>Syntrophaceae</taxon>
        <taxon>Syntrophus</taxon>
    </lineage>
</organism>
<keyword evidence="2" id="KW-1185">Reference proteome</keyword>
<evidence type="ECO:0008006" key="3">
    <source>
        <dbReference type="Google" id="ProtNLM"/>
    </source>
</evidence>
<dbReference type="EMBL" id="FOBS01000011">
    <property type="protein sequence ID" value="SEM35510.1"/>
    <property type="molecule type" value="Genomic_DNA"/>
</dbReference>
<evidence type="ECO:0000313" key="2">
    <source>
        <dbReference type="Proteomes" id="UP000198744"/>
    </source>
</evidence>
<dbReference type="SUPFAM" id="SSF55874">
    <property type="entry name" value="ATPase domain of HSP90 chaperone/DNA topoisomerase II/histidine kinase"/>
    <property type="match status" value="1"/>
</dbReference>
<evidence type="ECO:0000313" key="1">
    <source>
        <dbReference type="EMBL" id="SEM35510.1"/>
    </source>
</evidence>
<protein>
    <recommendedName>
        <fullName evidence="3">Histidine kinase</fullName>
    </recommendedName>
</protein>
<dbReference type="STRING" id="43775.SAMN04489760_11187"/>
<gene>
    <name evidence="1" type="ORF">SAMN04489760_11187</name>
</gene>
<dbReference type="InterPro" id="IPR036890">
    <property type="entry name" value="HATPase_C_sf"/>
</dbReference>
<dbReference type="Proteomes" id="UP000198744">
    <property type="component" value="Unassembled WGS sequence"/>
</dbReference>
<dbReference type="Gene3D" id="3.30.565.10">
    <property type="entry name" value="Histidine kinase-like ATPase, C-terminal domain"/>
    <property type="match status" value="1"/>
</dbReference>
<sequence length="270" mass="31452">MGEPIVSTEKTNLEITHKALEREFESTFINELMPGILHNFANPLNGIMGRSKLLQRRMDVYFQNIQSNHPELMAHLEDEKNKLINDVSSICKESDRFYYLFQDLSTKFYAIADRRFDQINVETLLKNEIRFLDFYLDFKHEIKKIIKPVSGLPYIYGIPSDYSYCFSALIRNAMVRMKKSNRKELSIEFEHSNNMITVLLQDTGEKLVSCNNEDIMLSDQISAPEASVDNLAVVKALFKEYHVNCTFEAMEEMNRITVEIPVTKEKKTHD</sequence>
<proteinExistence type="predicted"/>
<dbReference type="AlphaFoldDB" id="A0A1H7XNZ2"/>
<reference evidence="1 2" key="1">
    <citation type="submission" date="2016-10" db="EMBL/GenBank/DDBJ databases">
        <authorList>
            <person name="de Groot N.N."/>
        </authorList>
    </citation>
    <scope>NUCLEOTIDE SEQUENCE [LARGE SCALE GENOMIC DNA]</scope>
    <source>
        <strain evidence="1 2">DSM 8423</strain>
    </source>
</reference>